<dbReference type="InterPro" id="IPR048136">
    <property type="entry name" value="STM3941-like"/>
</dbReference>
<feature type="transmembrane region" description="Helical" evidence="1">
    <location>
        <begin position="40"/>
        <end position="61"/>
    </location>
</feature>
<keyword evidence="1" id="KW-0472">Membrane</keyword>
<evidence type="ECO:0008006" key="4">
    <source>
        <dbReference type="Google" id="ProtNLM"/>
    </source>
</evidence>
<protein>
    <recommendedName>
        <fullName evidence="4">PH domain-containing protein</fullName>
    </recommendedName>
</protein>
<keyword evidence="1" id="KW-1133">Transmembrane helix</keyword>
<dbReference type="NCBIfam" id="NF041635">
    <property type="entry name" value="STM3941_fam"/>
    <property type="match status" value="1"/>
</dbReference>
<evidence type="ECO:0000256" key="1">
    <source>
        <dbReference type="SAM" id="Phobius"/>
    </source>
</evidence>
<dbReference type="STRING" id="1117379.BABA_01440"/>
<organism evidence="2 3">
    <name type="scientific">Neobacillus bataviensis LMG 21833</name>
    <dbReference type="NCBI Taxonomy" id="1117379"/>
    <lineage>
        <taxon>Bacteria</taxon>
        <taxon>Bacillati</taxon>
        <taxon>Bacillota</taxon>
        <taxon>Bacilli</taxon>
        <taxon>Bacillales</taxon>
        <taxon>Bacillaceae</taxon>
        <taxon>Neobacillus</taxon>
    </lineage>
</organism>
<sequence length="172" mass="19280">MKDDFIVMAKRGRMIMLAIFCLVFVAAGIFILSVPFNEPTLPIVIGILTIAVFGLCFLYYIKVLVKPEPAVVVTKEGIIDQSSYIGAGLVRWEEIEAIDFLNFSGQVFLGIFTYDRELVISRSRGIKKLFNRLNKGLLSSQVNIPVKNLACSVDELMNAIGERWETAIRKES</sequence>
<dbReference type="EMBL" id="AJLS01000008">
    <property type="protein sequence ID" value="EKN71460.1"/>
    <property type="molecule type" value="Genomic_DNA"/>
</dbReference>
<dbReference type="PATRIC" id="fig|1117379.3.peg.301"/>
<name>K6CJX1_9BACI</name>
<accession>K6CJX1</accession>
<dbReference type="AlphaFoldDB" id="K6CJX1"/>
<comment type="caution">
    <text evidence="2">The sequence shown here is derived from an EMBL/GenBank/DDBJ whole genome shotgun (WGS) entry which is preliminary data.</text>
</comment>
<evidence type="ECO:0000313" key="3">
    <source>
        <dbReference type="Proteomes" id="UP000006316"/>
    </source>
</evidence>
<evidence type="ECO:0000313" key="2">
    <source>
        <dbReference type="EMBL" id="EKN71460.1"/>
    </source>
</evidence>
<gene>
    <name evidence="2" type="ORF">BABA_01440</name>
</gene>
<reference evidence="2 3" key="1">
    <citation type="journal article" date="2012" name="Front. Microbiol.">
        <title>Redundancy and modularity in membrane-associated dissimilatory nitrate reduction in Bacillus.</title>
        <authorList>
            <person name="Heylen K."/>
            <person name="Keltjens J."/>
        </authorList>
    </citation>
    <scope>NUCLEOTIDE SEQUENCE [LARGE SCALE GENOMIC DNA]</scope>
    <source>
        <strain evidence="3">LMG 21833T</strain>
    </source>
</reference>
<dbReference type="Proteomes" id="UP000006316">
    <property type="component" value="Unassembled WGS sequence"/>
</dbReference>
<proteinExistence type="predicted"/>
<feature type="transmembrane region" description="Helical" evidence="1">
    <location>
        <begin position="12"/>
        <end position="34"/>
    </location>
</feature>
<dbReference type="eggNOG" id="ENOG5032TKT">
    <property type="taxonomic scope" value="Bacteria"/>
</dbReference>
<keyword evidence="1" id="KW-0812">Transmembrane</keyword>
<dbReference type="OrthoDB" id="4764283at2"/>
<dbReference type="RefSeq" id="WP_007083331.1">
    <property type="nucleotide sequence ID" value="NZ_AJLS01000008.1"/>
</dbReference>
<keyword evidence="3" id="KW-1185">Reference proteome</keyword>